<dbReference type="OrthoDB" id="5343971at2"/>
<dbReference type="EMBL" id="PJRS01000008">
    <property type="protein sequence ID" value="PLR28581.1"/>
    <property type="molecule type" value="Genomic_DNA"/>
</dbReference>
<sequence>MAFISIVYPARDGARFDHDYYAKTHIRMVREALAETGLLDARVFRGVSTLDGGPPPFVAMAHLTFRDEAAMRACLESPVAPSLHADVANFTDIAPVIEIYAAPE</sequence>
<reference evidence="2 3" key="1">
    <citation type="submission" date="2017-12" db="EMBL/GenBank/DDBJ databases">
        <title>The genome sequence of Caulobacter sp. 410.</title>
        <authorList>
            <person name="Gao J."/>
            <person name="Mao X."/>
            <person name="Sun J."/>
        </authorList>
    </citation>
    <scope>NUCLEOTIDE SEQUENCE [LARGE SCALE GENOMIC DNA]</scope>
    <source>
        <strain evidence="2 3">410</strain>
    </source>
</reference>
<accession>A0A2N5DRA8</accession>
<name>A0A2N5DRA8_9CAUL</name>
<evidence type="ECO:0000313" key="3">
    <source>
        <dbReference type="Proteomes" id="UP000234479"/>
    </source>
</evidence>
<dbReference type="GO" id="GO:0016491">
    <property type="term" value="F:oxidoreductase activity"/>
    <property type="evidence" value="ECO:0007669"/>
    <property type="project" value="InterPro"/>
</dbReference>
<dbReference type="InterPro" id="IPR009799">
    <property type="entry name" value="EthD_dom"/>
</dbReference>
<dbReference type="PANTHER" id="PTHR40260:SF2">
    <property type="entry name" value="BLR8190 PROTEIN"/>
    <property type="match status" value="1"/>
</dbReference>
<protein>
    <submittedName>
        <fullName evidence="2">EthD family reductase</fullName>
    </submittedName>
</protein>
<proteinExistence type="predicted"/>
<dbReference type="AlphaFoldDB" id="A0A2N5DRA8"/>
<dbReference type="InterPro" id="IPR011008">
    <property type="entry name" value="Dimeric_a/b-barrel"/>
</dbReference>
<dbReference type="NCBIfam" id="TIGR02118">
    <property type="entry name" value="EthD family reductase"/>
    <property type="match status" value="1"/>
</dbReference>
<dbReference type="PANTHER" id="PTHR40260">
    <property type="entry name" value="BLR8190 PROTEIN"/>
    <property type="match status" value="1"/>
</dbReference>
<dbReference type="RefSeq" id="WP_101716422.1">
    <property type="nucleotide sequence ID" value="NZ_PJRS01000008.1"/>
</dbReference>
<organism evidence="2 3">
    <name type="scientific">Caulobacter zeae</name>
    <dbReference type="NCBI Taxonomy" id="2055137"/>
    <lineage>
        <taxon>Bacteria</taxon>
        <taxon>Pseudomonadati</taxon>
        <taxon>Pseudomonadota</taxon>
        <taxon>Alphaproteobacteria</taxon>
        <taxon>Caulobacterales</taxon>
        <taxon>Caulobacteraceae</taxon>
        <taxon>Caulobacter</taxon>
    </lineage>
</organism>
<evidence type="ECO:0000313" key="2">
    <source>
        <dbReference type="EMBL" id="PLR28581.1"/>
    </source>
</evidence>
<evidence type="ECO:0000259" key="1">
    <source>
        <dbReference type="Pfam" id="PF07110"/>
    </source>
</evidence>
<gene>
    <name evidence="2" type="ORF">SGCZBJ_02310</name>
</gene>
<comment type="caution">
    <text evidence="2">The sequence shown here is derived from an EMBL/GenBank/DDBJ whole genome shotgun (WGS) entry which is preliminary data.</text>
</comment>
<dbReference type="Pfam" id="PF07110">
    <property type="entry name" value="EthD"/>
    <property type="match status" value="1"/>
</dbReference>
<feature type="domain" description="EthD" evidence="1">
    <location>
        <begin position="17"/>
        <end position="92"/>
    </location>
</feature>
<dbReference type="Gene3D" id="3.30.70.100">
    <property type="match status" value="1"/>
</dbReference>
<dbReference type="SUPFAM" id="SSF54909">
    <property type="entry name" value="Dimeric alpha+beta barrel"/>
    <property type="match status" value="1"/>
</dbReference>
<dbReference type="Proteomes" id="UP000234479">
    <property type="component" value="Unassembled WGS sequence"/>
</dbReference>
<keyword evidence="3" id="KW-1185">Reference proteome</keyword>